<dbReference type="KEGG" id="aer:AERYTH_10075"/>
<dbReference type="PANTHER" id="PTHR38011:SF7">
    <property type="entry name" value="2,5-DIAMINO-6-RIBOSYLAMINO-4(3H)-PYRIMIDINONE 5'-PHOSPHATE REDUCTASE"/>
    <property type="match status" value="1"/>
</dbReference>
<dbReference type="GO" id="GO:0008703">
    <property type="term" value="F:5-amino-6-(5-phosphoribosylamino)uracil reductase activity"/>
    <property type="evidence" value="ECO:0007669"/>
    <property type="project" value="InterPro"/>
</dbReference>
<dbReference type="Gene3D" id="3.40.430.10">
    <property type="entry name" value="Dihydrofolate Reductase, subunit A"/>
    <property type="match status" value="1"/>
</dbReference>
<evidence type="ECO:0000313" key="5">
    <source>
        <dbReference type="EMBL" id="ALX05022.1"/>
    </source>
</evidence>
<evidence type="ECO:0000259" key="4">
    <source>
        <dbReference type="Pfam" id="PF01872"/>
    </source>
</evidence>
<protein>
    <recommendedName>
        <fullName evidence="4">Bacterial bifunctional deaminase-reductase C-terminal domain-containing protein</fullName>
    </recommendedName>
</protein>
<dbReference type="EMBL" id="CP011502">
    <property type="protein sequence ID" value="ALX05022.1"/>
    <property type="molecule type" value="Genomic_DNA"/>
</dbReference>
<dbReference type="STRING" id="2041.AERYTH_10075"/>
<evidence type="ECO:0000313" key="6">
    <source>
        <dbReference type="Proteomes" id="UP000067689"/>
    </source>
</evidence>
<comment type="pathway">
    <text evidence="1">Cofactor biosynthesis; riboflavin biosynthesis.</text>
</comment>
<dbReference type="InterPro" id="IPR002734">
    <property type="entry name" value="RibDG_C"/>
</dbReference>
<gene>
    <name evidence="5" type="ORF">AERYTH_10075</name>
</gene>
<dbReference type="InterPro" id="IPR024072">
    <property type="entry name" value="DHFR-like_dom_sf"/>
</dbReference>
<dbReference type="Proteomes" id="UP000067689">
    <property type="component" value="Chromosome"/>
</dbReference>
<name>A0A0U4CB38_9ACTN</name>
<organism evidence="5 6">
    <name type="scientific">Aeromicrobium erythreum</name>
    <dbReference type="NCBI Taxonomy" id="2041"/>
    <lineage>
        <taxon>Bacteria</taxon>
        <taxon>Bacillati</taxon>
        <taxon>Actinomycetota</taxon>
        <taxon>Actinomycetes</taxon>
        <taxon>Propionibacteriales</taxon>
        <taxon>Nocardioidaceae</taxon>
        <taxon>Aeromicrobium</taxon>
    </lineage>
</organism>
<dbReference type="SUPFAM" id="SSF53597">
    <property type="entry name" value="Dihydrofolate reductase-like"/>
    <property type="match status" value="1"/>
</dbReference>
<keyword evidence="2" id="KW-0521">NADP</keyword>
<sequence>MGVMATPTIDRALYEYPDLEEGRAWVRVNFVSSVDGSAEGADGRSGSLGTDADQAVFGLLRELCDVVLVSAGTARSEDYGPIDDGLLALVSRSLDVPDRLKVPGVLVIAPGAADEEQVVALEGAGVEVLLTGEDEVDWPAALAELGRRGLQRVLCEGGPSLFAGLTALDLVDELCLTVSPVLVAGDGQRISTGGESAEVPLRLAHAVDVDGTLLTRWVRQGR</sequence>
<proteinExistence type="predicted"/>
<dbReference type="Pfam" id="PF01872">
    <property type="entry name" value="RibD_C"/>
    <property type="match status" value="1"/>
</dbReference>
<dbReference type="InterPro" id="IPR050765">
    <property type="entry name" value="Riboflavin_Biosynth_HTPR"/>
</dbReference>
<accession>A0A0U4CB38</accession>
<feature type="domain" description="Bacterial bifunctional deaminase-reductase C-terminal" evidence="4">
    <location>
        <begin position="24"/>
        <end position="209"/>
    </location>
</feature>
<evidence type="ECO:0000256" key="2">
    <source>
        <dbReference type="ARBA" id="ARBA00022857"/>
    </source>
</evidence>
<dbReference type="AlphaFoldDB" id="A0A0U4CB38"/>
<evidence type="ECO:0000256" key="1">
    <source>
        <dbReference type="ARBA" id="ARBA00005104"/>
    </source>
</evidence>
<evidence type="ECO:0000256" key="3">
    <source>
        <dbReference type="ARBA" id="ARBA00023002"/>
    </source>
</evidence>
<dbReference type="GO" id="GO:0009231">
    <property type="term" value="P:riboflavin biosynthetic process"/>
    <property type="evidence" value="ECO:0007669"/>
    <property type="project" value="InterPro"/>
</dbReference>
<reference evidence="5 6" key="1">
    <citation type="journal article" date="1991" name="Int. J. Syst. Bacteriol.">
        <title>Description of the erythromycin-producing bacterium Arthrobacter sp. strain NRRL B-3381 as Aeromicrobium erythreum gen. nov., sp. nov.</title>
        <authorList>
            <person name="Miller E.S."/>
            <person name="Woese C.R."/>
            <person name="Brenner S."/>
        </authorList>
    </citation>
    <scope>NUCLEOTIDE SEQUENCE [LARGE SCALE GENOMIC DNA]</scope>
    <source>
        <strain evidence="5 6">AR18</strain>
    </source>
</reference>
<keyword evidence="3" id="KW-0560">Oxidoreductase</keyword>
<keyword evidence="6" id="KW-1185">Reference proteome</keyword>
<dbReference type="PATRIC" id="fig|2041.4.peg.2107"/>
<dbReference type="PANTHER" id="PTHR38011">
    <property type="entry name" value="DIHYDROFOLATE REDUCTASE FAMILY PROTEIN (AFU_ORTHOLOGUE AFUA_8G06820)"/>
    <property type="match status" value="1"/>
</dbReference>